<keyword evidence="8 9" id="KW-0131">Cell cycle</keyword>
<evidence type="ECO:0000256" key="8">
    <source>
        <dbReference type="ARBA" id="ARBA00023306"/>
    </source>
</evidence>
<feature type="active site" evidence="9">
    <location>
        <position position="234"/>
    </location>
</feature>
<keyword evidence="6 9" id="KW-0238">DNA-binding</keyword>
<evidence type="ECO:0000313" key="13">
    <source>
        <dbReference type="Proteomes" id="UP000631653"/>
    </source>
</evidence>
<keyword evidence="2 9" id="KW-0963">Cytoplasm</keyword>
<dbReference type="HAMAP" id="MF_01808">
    <property type="entry name" value="Recomb_XerC_XerD"/>
    <property type="match status" value="1"/>
</dbReference>
<dbReference type="InterPro" id="IPR002104">
    <property type="entry name" value="Integrase_catalytic"/>
</dbReference>
<accession>A0ABX0JZ94</accession>
<feature type="active site" evidence="9">
    <location>
        <position position="237"/>
    </location>
</feature>
<dbReference type="InterPro" id="IPR010998">
    <property type="entry name" value="Integrase_recombinase_N"/>
</dbReference>
<dbReference type="Gene3D" id="1.10.150.130">
    <property type="match status" value="1"/>
</dbReference>
<evidence type="ECO:0000256" key="1">
    <source>
        <dbReference type="ARBA" id="ARBA00004496"/>
    </source>
</evidence>
<feature type="domain" description="Core-binding (CB)" evidence="11">
    <location>
        <begin position="1"/>
        <end position="74"/>
    </location>
</feature>
<dbReference type="InterPro" id="IPR050090">
    <property type="entry name" value="Tyrosine_recombinase_XerCD"/>
</dbReference>
<dbReference type="Pfam" id="PF02899">
    <property type="entry name" value="Phage_int_SAM_1"/>
    <property type="match status" value="1"/>
</dbReference>
<gene>
    <name evidence="9" type="primary">xerC</name>
    <name evidence="12" type="ORF">GOB81_06095</name>
</gene>
<dbReference type="Proteomes" id="UP000631653">
    <property type="component" value="Unassembled WGS sequence"/>
</dbReference>
<feature type="active site" evidence="9">
    <location>
        <position position="142"/>
    </location>
</feature>
<keyword evidence="7 9" id="KW-0233">DNA recombination</keyword>
<dbReference type="InterPro" id="IPR013762">
    <property type="entry name" value="Integrase-like_cat_sf"/>
</dbReference>
<keyword evidence="13" id="KW-1185">Reference proteome</keyword>
<name>A0ABX0JZ94_9PROT</name>
<dbReference type="PANTHER" id="PTHR30349">
    <property type="entry name" value="PHAGE INTEGRASE-RELATED"/>
    <property type="match status" value="1"/>
</dbReference>
<reference evidence="12 13" key="1">
    <citation type="journal article" date="2020" name="Int. J. Syst. Evol. Microbiol.">
        <title>Novel acetic acid bacteria from cider fermentations: Acetobacter conturbans sp. nov. and Acetobacter fallax sp. nov.</title>
        <authorList>
            <person name="Sombolestani A.S."/>
            <person name="Cleenwerck I."/>
            <person name="Cnockaert M."/>
            <person name="Borremans W."/>
            <person name="Wieme A.D."/>
            <person name="De Vuyst L."/>
            <person name="Vandamme P."/>
        </authorList>
    </citation>
    <scope>NUCLEOTIDE SEQUENCE [LARGE SCALE GENOMIC DNA]</scope>
    <source>
        <strain evidence="12 13">LMG 1627</strain>
    </source>
</reference>
<feature type="active site" evidence="9">
    <location>
        <position position="260"/>
    </location>
</feature>
<evidence type="ECO:0000256" key="3">
    <source>
        <dbReference type="ARBA" id="ARBA00022618"/>
    </source>
</evidence>
<comment type="similarity">
    <text evidence="9">Belongs to the 'phage' integrase family. XerC subfamily.</text>
</comment>
<comment type="subunit">
    <text evidence="9">Forms a cyclic heterotetrameric complex composed of two molecules of XerC and two molecules of XerD.</text>
</comment>
<comment type="subcellular location">
    <subcellularLocation>
        <location evidence="1 9">Cytoplasm</location>
    </subcellularLocation>
</comment>
<keyword evidence="3 9" id="KW-0132">Cell division</keyword>
<protein>
    <recommendedName>
        <fullName evidence="9">Tyrosine recombinase XerC</fullName>
    </recommendedName>
</protein>
<evidence type="ECO:0000256" key="4">
    <source>
        <dbReference type="ARBA" id="ARBA00022829"/>
    </source>
</evidence>
<dbReference type="Gene3D" id="1.10.443.10">
    <property type="entry name" value="Intergrase catalytic core"/>
    <property type="match status" value="1"/>
</dbReference>
<dbReference type="SUPFAM" id="SSF56349">
    <property type="entry name" value="DNA breaking-rejoining enzymes"/>
    <property type="match status" value="1"/>
</dbReference>
<evidence type="ECO:0000259" key="10">
    <source>
        <dbReference type="PROSITE" id="PS51898"/>
    </source>
</evidence>
<evidence type="ECO:0000256" key="6">
    <source>
        <dbReference type="ARBA" id="ARBA00023125"/>
    </source>
</evidence>
<dbReference type="EMBL" id="WOSY01000004">
    <property type="protein sequence ID" value="NHN88197.1"/>
    <property type="molecule type" value="Genomic_DNA"/>
</dbReference>
<dbReference type="InterPro" id="IPR004107">
    <property type="entry name" value="Integrase_SAM-like_N"/>
</dbReference>
<dbReference type="NCBIfam" id="NF001399">
    <property type="entry name" value="PRK00283.1"/>
    <property type="match status" value="1"/>
</dbReference>
<dbReference type="PROSITE" id="PS51898">
    <property type="entry name" value="TYR_RECOMBINASE"/>
    <property type="match status" value="1"/>
</dbReference>
<organism evidence="12 13">
    <name type="scientific">Acetobacter conturbans</name>
    <dbReference type="NCBI Taxonomy" id="1737472"/>
    <lineage>
        <taxon>Bacteria</taxon>
        <taxon>Pseudomonadati</taxon>
        <taxon>Pseudomonadota</taxon>
        <taxon>Alphaproteobacteria</taxon>
        <taxon>Acetobacterales</taxon>
        <taxon>Acetobacteraceae</taxon>
        <taxon>Acetobacter</taxon>
    </lineage>
</organism>
<feature type="domain" description="Tyr recombinase" evidence="10">
    <location>
        <begin position="95"/>
        <end position="282"/>
    </location>
</feature>
<dbReference type="PANTHER" id="PTHR30349:SF90">
    <property type="entry name" value="TYROSINE RECOMBINASE XERD"/>
    <property type="match status" value="1"/>
</dbReference>
<feature type="active site" evidence="9">
    <location>
        <position position="166"/>
    </location>
</feature>
<evidence type="ECO:0000256" key="5">
    <source>
        <dbReference type="ARBA" id="ARBA00022908"/>
    </source>
</evidence>
<comment type="caution">
    <text evidence="12">The sequence shown here is derived from an EMBL/GenBank/DDBJ whole genome shotgun (WGS) entry which is preliminary data.</text>
</comment>
<proteinExistence type="inferred from homology"/>
<feature type="active site" description="O-(3'-phospho-DNA)-tyrosine intermediate" evidence="9">
    <location>
        <position position="269"/>
    </location>
</feature>
<evidence type="ECO:0000256" key="9">
    <source>
        <dbReference type="HAMAP-Rule" id="MF_01808"/>
    </source>
</evidence>
<dbReference type="PROSITE" id="PS51900">
    <property type="entry name" value="CB"/>
    <property type="match status" value="1"/>
</dbReference>
<evidence type="ECO:0000256" key="2">
    <source>
        <dbReference type="ARBA" id="ARBA00022490"/>
    </source>
</evidence>
<dbReference type="InterPro" id="IPR023009">
    <property type="entry name" value="Tyrosine_recombinase_XerC/XerD"/>
</dbReference>
<dbReference type="InterPro" id="IPR011010">
    <property type="entry name" value="DNA_brk_join_enz"/>
</dbReference>
<dbReference type="Pfam" id="PF00589">
    <property type="entry name" value="Phage_integrase"/>
    <property type="match status" value="1"/>
</dbReference>
<sequence>MLAAERAAAPATLAAYSRDLEDCSSRLASEGEILETASAALLRCWVGEMTESGFARRTIARRISCIRQFYLFLLRDGRRADNPASQLEAPTPGQTLPKFLTESEVSALLEATGTDEAASPTQQRRLAVGRAALELLYSTGLRISELLGLRRDMFREEARMLMVRGKGGRERLVPLSDAARDAVTTLLEEDRERQSLWLFPGRTPLRALTRQGFDKILAEIGGRAGIDSSRLSPHVLRHSFATHMLAHGADLRVLQMLLGHADISTTQIYTHVQADRLKAVVEAHHPLGDGFSQVEEGSGKMNPTKKL</sequence>
<keyword evidence="5 9" id="KW-0229">DNA integration</keyword>
<evidence type="ECO:0000313" key="12">
    <source>
        <dbReference type="EMBL" id="NHN88197.1"/>
    </source>
</evidence>
<evidence type="ECO:0000256" key="7">
    <source>
        <dbReference type="ARBA" id="ARBA00023172"/>
    </source>
</evidence>
<keyword evidence="4 9" id="KW-0159">Chromosome partition</keyword>
<evidence type="ECO:0000259" key="11">
    <source>
        <dbReference type="PROSITE" id="PS51900"/>
    </source>
</evidence>
<comment type="function">
    <text evidence="9">Site-specific tyrosine recombinase, which acts by catalyzing the cutting and rejoining of the recombining DNA molecules. The XerC-XerD complex is essential to convert dimers of the bacterial chromosome into monomers to permit their segregation at cell division. It also contributes to the segregational stability of plasmids.</text>
</comment>
<dbReference type="InterPro" id="IPR044068">
    <property type="entry name" value="CB"/>
</dbReference>